<protein>
    <recommendedName>
        <fullName evidence="7">Nitroreductase domain-containing protein</fullName>
    </recommendedName>
</protein>
<evidence type="ECO:0000256" key="1">
    <source>
        <dbReference type="ARBA" id="ARBA00001917"/>
    </source>
</evidence>
<accession>A0A2A2M2Y0</accession>
<keyword evidence="3" id="KW-0285">Flavoprotein</keyword>
<reference evidence="8 9" key="1">
    <citation type="journal article" date="2017" name="Curr. Biol.">
        <title>Genome architecture and evolution of a unichromosomal asexual nematode.</title>
        <authorList>
            <person name="Fradin H."/>
            <person name="Zegar C."/>
            <person name="Gutwein M."/>
            <person name="Lucas J."/>
            <person name="Kovtun M."/>
            <person name="Corcoran D."/>
            <person name="Baugh L.R."/>
            <person name="Kiontke K."/>
            <person name="Gunsalus K."/>
            <person name="Fitch D.H."/>
            <person name="Piano F."/>
        </authorList>
    </citation>
    <scope>NUCLEOTIDE SEQUENCE [LARGE SCALE GENOMIC DNA]</scope>
    <source>
        <strain evidence="8">PF1309</strain>
    </source>
</reference>
<name>A0A2A2M2Y0_9BILA</name>
<dbReference type="PANTHER" id="PTHR43673:SF2">
    <property type="entry name" value="NITROREDUCTASE"/>
    <property type="match status" value="1"/>
</dbReference>
<evidence type="ECO:0000313" key="8">
    <source>
        <dbReference type="EMBL" id="PAV92790.1"/>
    </source>
</evidence>
<dbReference type="OrthoDB" id="41362at2759"/>
<dbReference type="STRING" id="2018661.A0A2A2M2Y0"/>
<evidence type="ECO:0000256" key="4">
    <source>
        <dbReference type="ARBA" id="ARBA00022643"/>
    </source>
</evidence>
<feature type="region of interest" description="Disordered" evidence="6">
    <location>
        <begin position="307"/>
        <end position="329"/>
    </location>
</feature>
<evidence type="ECO:0000256" key="3">
    <source>
        <dbReference type="ARBA" id="ARBA00022630"/>
    </source>
</evidence>
<dbReference type="InterPro" id="IPR029479">
    <property type="entry name" value="Nitroreductase"/>
</dbReference>
<dbReference type="EMBL" id="LIAE01006007">
    <property type="protein sequence ID" value="PAV92790.1"/>
    <property type="molecule type" value="Genomic_DNA"/>
</dbReference>
<evidence type="ECO:0000256" key="6">
    <source>
        <dbReference type="SAM" id="MobiDB-lite"/>
    </source>
</evidence>
<keyword evidence="4" id="KW-0288">FMN</keyword>
<keyword evidence="9" id="KW-1185">Reference proteome</keyword>
<dbReference type="Pfam" id="PF00881">
    <property type="entry name" value="Nitroreductase"/>
    <property type="match status" value="1"/>
</dbReference>
<dbReference type="SUPFAM" id="SSF55469">
    <property type="entry name" value="FMN-dependent nitroreductase-like"/>
    <property type="match status" value="1"/>
</dbReference>
<comment type="similarity">
    <text evidence="2">Belongs to the nitroreductase family.</text>
</comment>
<evidence type="ECO:0000256" key="2">
    <source>
        <dbReference type="ARBA" id="ARBA00007118"/>
    </source>
</evidence>
<dbReference type="InterPro" id="IPR000415">
    <property type="entry name" value="Nitroreductase-like"/>
</dbReference>
<dbReference type="PANTHER" id="PTHR43673">
    <property type="entry name" value="NAD(P)H NITROREDUCTASE YDGI-RELATED"/>
    <property type="match status" value="1"/>
</dbReference>
<comment type="caution">
    <text evidence="8">The sequence shown here is derived from an EMBL/GenBank/DDBJ whole genome shotgun (WGS) entry which is preliminary data.</text>
</comment>
<dbReference type="Proteomes" id="UP000218231">
    <property type="component" value="Unassembled WGS sequence"/>
</dbReference>
<organism evidence="8 9">
    <name type="scientific">Diploscapter pachys</name>
    <dbReference type="NCBI Taxonomy" id="2018661"/>
    <lineage>
        <taxon>Eukaryota</taxon>
        <taxon>Metazoa</taxon>
        <taxon>Ecdysozoa</taxon>
        <taxon>Nematoda</taxon>
        <taxon>Chromadorea</taxon>
        <taxon>Rhabditida</taxon>
        <taxon>Rhabditina</taxon>
        <taxon>Rhabditomorpha</taxon>
        <taxon>Rhabditoidea</taxon>
        <taxon>Rhabditidae</taxon>
        <taxon>Diploscapter</taxon>
    </lineage>
</organism>
<evidence type="ECO:0000259" key="7">
    <source>
        <dbReference type="Pfam" id="PF00881"/>
    </source>
</evidence>
<feature type="domain" description="Nitroreductase" evidence="7">
    <location>
        <begin position="8"/>
        <end position="195"/>
    </location>
</feature>
<dbReference type="CDD" id="cd02136">
    <property type="entry name" value="PnbA_NfnB-like"/>
    <property type="match status" value="1"/>
</dbReference>
<gene>
    <name evidence="8" type="ORF">WR25_15206</name>
</gene>
<dbReference type="Gene3D" id="3.40.109.10">
    <property type="entry name" value="NADH Oxidase"/>
    <property type="match status" value="1"/>
</dbReference>
<sequence>MDVRQAVAARRSVRGFLDTPVPLAQLRDLAEAAARAPSGGNLQPWHVQIVQGDAMARLKALMADRLASGASEAPQYAIYPPELDDPWRGRRFAVGEALYDRLGIPREDKAGRRRWFAANYRFFGAPAAYFCSVDRRMGPPQWSDLGMYLQTLMLLAVEAGLATCPQECWAMYPETVGRFLDLPEGRMLFCGVAIGFEDTEALANALRSERAPADEWLSVVATDRHSLTPRYEEVKTRRFARRRGGRGGVARVATLRLDLDRDRQAARAANATPLRPPRLRANKTPFSSCLSARRKLHHDGECRSALEAGPRIKSGVTGATGPLAPASTP</sequence>
<proteinExistence type="inferred from homology"/>
<evidence type="ECO:0000313" key="9">
    <source>
        <dbReference type="Proteomes" id="UP000218231"/>
    </source>
</evidence>
<comment type="cofactor">
    <cofactor evidence="1">
        <name>FMN</name>
        <dbReference type="ChEBI" id="CHEBI:58210"/>
    </cofactor>
</comment>
<dbReference type="GO" id="GO:0140616">
    <property type="term" value="F:iodotyrosine deiodinase activity"/>
    <property type="evidence" value="ECO:0007669"/>
    <property type="project" value="UniProtKB-ARBA"/>
</dbReference>
<evidence type="ECO:0000256" key="5">
    <source>
        <dbReference type="ARBA" id="ARBA00023002"/>
    </source>
</evidence>
<keyword evidence="5" id="KW-0560">Oxidoreductase</keyword>
<dbReference type="AlphaFoldDB" id="A0A2A2M2Y0"/>